<proteinExistence type="inferred from homology"/>
<accession>A0AAI9CRZ0</accession>
<gene>
    <name evidence="3" type="ORF">RZY48_000665</name>
</gene>
<dbReference type="PANTHER" id="PTHR37828:SF1">
    <property type="entry name" value="YCII-RELATED DOMAIN-CONTAINING PROTEIN"/>
    <property type="match status" value="1"/>
</dbReference>
<dbReference type="Proteomes" id="UP001253463">
    <property type="component" value="Unassembled WGS sequence"/>
</dbReference>
<evidence type="ECO:0000313" key="3">
    <source>
        <dbReference type="EMBL" id="ELN6931290.1"/>
    </source>
</evidence>
<protein>
    <recommendedName>
        <fullName evidence="2">YCII-related domain-containing protein</fullName>
    </recommendedName>
</protein>
<comment type="similarity">
    <text evidence="1">Belongs to the YciI family.</text>
</comment>
<dbReference type="InterPro" id="IPR011008">
    <property type="entry name" value="Dimeric_a/b-barrel"/>
</dbReference>
<dbReference type="EMBL" id="ABNSCA010000001">
    <property type="protein sequence ID" value="ELN6931290.1"/>
    <property type="molecule type" value="Genomic_DNA"/>
</dbReference>
<dbReference type="Gene3D" id="3.30.70.1060">
    <property type="entry name" value="Dimeric alpha+beta barrel"/>
    <property type="match status" value="1"/>
</dbReference>
<dbReference type="SUPFAM" id="SSF54909">
    <property type="entry name" value="Dimeric alpha+beta barrel"/>
    <property type="match status" value="1"/>
</dbReference>
<reference evidence="3" key="1">
    <citation type="submission" date="2023-10" db="EMBL/GenBank/DDBJ databases">
        <authorList>
            <consortium name="PulseNet: The National Subtyping Network for Foodborne Disease Surveillance"/>
        </authorList>
    </citation>
    <scope>NUCLEOTIDE SEQUENCE</scope>
    <source>
        <strain evidence="3">PNUSAV004886</strain>
    </source>
</reference>
<evidence type="ECO:0000313" key="4">
    <source>
        <dbReference type="Proteomes" id="UP001253463"/>
    </source>
</evidence>
<name>A0AAI9CRZ0_9VIBR</name>
<comment type="caution">
    <text evidence="3">The sequence shown here is derived from an EMBL/GenBank/DDBJ whole genome shotgun (WGS) entry which is preliminary data.</text>
</comment>
<evidence type="ECO:0000256" key="1">
    <source>
        <dbReference type="ARBA" id="ARBA00007689"/>
    </source>
</evidence>
<feature type="domain" description="YCII-related" evidence="2">
    <location>
        <begin position="14"/>
        <end position="81"/>
    </location>
</feature>
<evidence type="ECO:0000259" key="2">
    <source>
        <dbReference type="Pfam" id="PF03795"/>
    </source>
</evidence>
<dbReference type="Pfam" id="PF03795">
    <property type="entry name" value="YCII"/>
    <property type="match status" value="1"/>
</dbReference>
<dbReference type="InterPro" id="IPR005545">
    <property type="entry name" value="YCII"/>
</dbReference>
<sequence>MYLVDMQFIEMEKITAHLTEQHKAYLEQEYKSGKLMFGGRKIPRTGGVLLSQHTSLQELQRVLDADPFIQSGAVQYTITEFVPVMASSQYQVVFAE</sequence>
<dbReference type="AlphaFoldDB" id="A0AAI9CRZ0"/>
<organism evidence="3 4">
    <name type="scientific">Vibrio navarrensis</name>
    <dbReference type="NCBI Taxonomy" id="29495"/>
    <lineage>
        <taxon>Bacteria</taxon>
        <taxon>Pseudomonadati</taxon>
        <taxon>Pseudomonadota</taxon>
        <taxon>Gammaproteobacteria</taxon>
        <taxon>Vibrionales</taxon>
        <taxon>Vibrionaceae</taxon>
        <taxon>Vibrio</taxon>
    </lineage>
</organism>
<dbReference type="PANTHER" id="PTHR37828">
    <property type="entry name" value="GSR2449 PROTEIN"/>
    <property type="match status" value="1"/>
</dbReference>